<dbReference type="SUPFAM" id="SSF52540">
    <property type="entry name" value="P-loop containing nucleoside triphosphate hydrolases"/>
    <property type="match status" value="2"/>
</dbReference>
<comment type="subcellular location">
    <subcellularLocation>
        <location evidence="1">Membrane</location>
    </subcellularLocation>
</comment>
<keyword evidence="5" id="KW-0472">Membrane</keyword>
<gene>
    <name evidence="7" type="ORF">EJP77_03220</name>
</gene>
<sequence length="1210" mass="134676">MKTLSDQNRLPVEQLLRSLKEHLNQAGDRKASRDVDELALKQRAGELTIAFCGHFSAGKSSLINTLCGKRVLPASPLPTSANVVMIRNGSPRVLLTKSSNEEPVLAQLDQLEEYCRNGEAYTRIAVWDQIPLLENQGVLLDTPGVDSNDAGHALATESALHLADVVFYVMDYNHVQSETNLSFAKSLSDWGKPVYLVVNQIDKHREQELEFDKYRQSVEQAFELWQVKPAGIFYLSLKQQEHPRNMLPKLKSVLAELMEHREELLQYSLSCSAFHLAEAHLKQLDSIEEPERERLIDELGGEEEAARVEEEIAALQRASEENETLPSRLQAELAAELDKLLGSAQLMTPPIREAAQLYLESRNPGFKMGFLFAAGKTEAEKQRRQDNLFQKLSEQVSAQVDWHVRDLLRKLGQSHHLWSSVWETQLDEALPKPSLNWISEPVKAGATLSGESTLHYAADVKAVITAAYRRAALDFAAELLAELAPQQEAVRGELSHRRETLLTRANLAARLQALDRGADARAAELRALLGAPAALTSGVLPEVGEPAAPPQMQAAQEAPAAAAVQAAAPAAPAAAPIQRRLDEAAALLEGAAEALAPHPAFEAGMRALMARAGELRRGRFTIALFGAFSAGKSSFANALLGQRVLPVSPHPTTAAINRIMAPEGGYAHGTAVVKLKTPEAMREDLAYSFSVLQLGAWKEQSWLEAVRKLKAKDIPASGRSHYSFLQAAAIGWTSYEGKLGTSLSVDMTEFSAFVAEEARACFVAGIDLYYSCPLTEQGIVLVDTPGADSIHARHTGVTFQYMKNSDALLYVTYYNHAFSRADRQFLAQLGRVKGNFALDKMFFIVNAADLAASSDELQEVVDHVNSSLRTAGIERPQIYALSSLNALEAKLIGDQVQLSSSGFEQFEEAFDSFIGKDLSSLAAGSAADELHQNSLRVQQRLYALSQSEMDRERILQRLDTERASYEQSLKELATMDLSSEIIQESDELLFHVRQRLRLASMELYREFFHPSLLQEDGGDLKKKFAVSMHDWTAQLSGELERELQATSLRLETKVNALVKREGDRWLEKAEHRDLGPHLYLRNPIPWTTPEIGEGLLTGKLDWHAYWSYFRNPKHFFEGKGREALREALEGPLEILVKEAVDQVQIRYAEYYCDGARLRKQDACDHFINLWLEWEAEMRELSGSNDESAVLEELRIGLDNTEQQLRQIYEA</sequence>
<keyword evidence="4" id="KW-0342">GTP-binding</keyword>
<evidence type="ECO:0000256" key="2">
    <source>
        <dbReference type="ARBA" id="ARBA00022741"/>
    </source>
</evidence>
<dbReference type="Pfam" id="PF00350">
    <property type="entry name" value="Dynamin_N"/>
    <property type="match status" value="2"/>
</dbReference>
<dbReference type="AlphaFoldDB" id="A0A433XPK0"/>
<keyword evidence="8" id="KW-1185">Reference proteome</keyword>
<evidence type="ECO:0000256" key="5">
    <source>
        <dbReference type="ARBA" id="ARBA00023136"/>
    </source>
</evidence>
<evidence type="ECO:0000259" key="6">
    <source>
        <dbReference type="Pfam" id="PF00350"/>
    </source>
</evidence>
<name>A0A433XPK0_9BACL</name>
<feature type="domain" description="Dynamin N-terminal" evidence="6">
    <location>
        <begin position="622"/>
        <end position="847"/>
    </location>
</feature>
<dbReference type="InterPro" id="IPR045063">
    <property type="entry name" value="Dynamin_N"/>
</dbReference>
<feature type="domain" description="Dynamin N-terminal" evidence="6">
    <location>
        <begin position="49"/>
        <end position="200"/>
    </location>
</feature>
<dbReference type="InterPro" id="IPR027094">
    <property type="entry name" value="Mitofusin_fam"/>
</dbReference>
<proteinExistence type="predicted"/>
<evidence type="ECO:0000256" key="1">
    <source>
        <dbReference type="ARBA" id="ARBA00004370"/>
    </source>
</evidence>
<keyword evidence="2" id="KW-0547">Nucleotide-binding</keyword>
<dbReference type="OrthoDB" id="5477114at2"/>
<dbReference type="InterPro" id="IPR027417">
    <property type="entry name" value="P-loop_NTPase"/>
</dbReference>
<accession>A0A433XPK0</accession>
<dbReference type="RefSeq" id="WP_127197718.1">
    <property type="nucleotide sequence ID" value="NZ_RZNX01000001.1"/>
</dbReference>
<dbReference type="GO" id="GO:0005525">
    <property type="term" value="F:GTP binding"/>
    <property type="evidence" value="ECO:0007669"/>
    <property type="project" value="UniProtKB-KW"/>
</dbReference>
<keyword evidence="3" id="KW-0378">Hydrolase</keyword>
<dbReference type="CDD" id="cd09912">
    <property type="entry name" value="DLP_2"/>
    <property type="match status" value="2"/>
</dbReference>
<evidence type="ECO:0000256" key="3">
    <source>
        <dbReference type="ARBA" id="ARBA00022801"/>
    </source>
</evidence>
<evidence type="ECO:0000313" key="8">
    <source>
        <dbReference type="Proteomes" id="UP000272464"/>
    </source>
</evidence>
<dbReference type="GO" id="GO:0016020">
    <property type="term" value="C:membrane"/>
    <property type="evidence" value="ECO:0007669"/>
    <property type="project" value="UniProtKB-SubCell"/>
</dbReference>
<dbReference type="PANTHER" id="PTHR10465:SF0">
    <property type="entry name" value="SARCALUMENIN"/>
    <property type="match status" value="1"/>
</dbReference>
<dbReference type="Proteomes" id="UP000272464">
    <property type="component" value="Unassembled WGS sequence"/>
</dbReference>
<evidence type="ECO:0000313" key="7">
    <source>
        <dbReference type="EMBL" id="RUT36022.1"/>
    </source>
</evidence>
<organism evidence="7 8">
    <name type="scientific">Paenibacillus zeisoli</name>
    <dbReference type="NCBI Taxonomy" id="2496267"/>
    <lineage>
        <taxon>Bacteria</taxon>
        <taxon>Bacillati</taxon>
        <taxon>Bacillota</taxon>
        <taxon>Bacilli</taxon>
        <taxon>Bacillales</taxon>
        <taxon>Paenibacillaceae</taxon>
        <taxon>Paenibacillus</taxon>
    </lineage>
</organism>
<evidence type="ECO:0000256" key="4">
    <source>
        <dbReference type="ARBA" id="ARBA00023134"/>
    </source>
</evidence>
<reference evidence="7 8" key="1">
    <citation type="submission" date="2018-12" db="EMBL/GenBank/DDBJ databases">
        <authorList>
            <person name="Sun L."/>
            <person name="Chen Z."/>
        </authorList>
    </citation>
    <scope>NUCLEOTIDE SEQUENCE [LARGE SCALE GENOMIC DNA]</scope>
    <source>
        <strain evidence="7 8">3-5-3</strain>
    </source>
</reference>
<dbReference type="PANTHER" id="PTHR10465">
    <property type="entry name" value="TRANSMEMBRANE GTPASE FZO1"/>
    <property type="match status" value="1"/>
</dbReference>
<dbReference type="GO" id="GO:0003924">
    <property type="term" value="F:GTPase activity"/>
    <property type="evidence" value="ECO:0007669"/>
    <property type="project" value="InterPro"/>
</dbReference>
<comment type="caution">
    <text evidence="7">The sequence shown here is derived from an EMBL/GenBank/DDBJ whole genome shotgun (WGS) entry which is preliminary data.</text>
</comment>
<dbReference type="Gene3D" id="3.40.50.300">
    <property type="entry name" value="P-loop containing nucleotide triphosphate hydrolases"/>
    <property type="match status" value="2"/>
</dbReference>
<protein>
    <recommendedName>
        <fullName evidence="6">Dynamin N-terminal domain-containing protein</fullName>
    </recommendedName>
</protein>
<dbReference type="EMBL" id="RZNX01000001">
    <property type="protein sequence ID" value="RUT36022.1"/>
    <property type="molecule type" value="Genomic_DNA"/>
</dbReference>